<proteinExistence type="predicted"/>
<evidence type="ECO:0000313" key="2">
    <source>
        <dbReference type="EMBL" id="AOJ05339.1"/>
    </source>
</evidence>
<accession>A0A1B4FNU8</accession>
<dbReference type="Proteomes" id="UP000062519">
    <property type="component" value="Chromosome 2"/>
</dbReference>
<keyword evidence="3" id="KW-1185">Reference proteome</keyword>
<feature type="compositionally biased region" description="Basic residues" evidence="1">
    <location>
        <begin position="94"/>
        <end position="107"/>
    </location>
</feature>
<name>A0A1B4FNU8_9BURK</name>
<dbReference type="KEGG" id="buu:WS70_26970"/>
<dbReference type="EMBL" id="CP013387">
    <property type="protein sequence ID" value="AOJ05339.1"/>
    <property type="molecule type" value="Genomic_DNA"/>
</dbReference>
<organism evidence="2 3">
    <name type="scientific">Burkholderia mayonis</name>
    <dbReference type="NCBI Taxonomy" id="1385591"/>
    <lineage>
        <taxon>Bacteria</taxon>
        <taxon>Pseudomonadati</taxon>
        <taxon>Pseudomonadota</taxon>
        <taxon>Betaproteobacteria</taxon>
        <taxon>Burkholderiales</taxon>
        <taxon>Burkholderiaceae</taxon>
        <taxon>Burkholderia</taxon>
        <taxon>pseudomallei group</taxon>
    </lineage>
</organism>
<dbReference type="AlphaFoldDB" id="A0A1B4FNU8"/>
<evidence type="ECO:0000256" key="1">
    <source>
        <dbReference type="SAM" id="MobiDB-lite"/>
    </source>
</evidence>
<evidence type="ECO:0000313" key="3">
    <source>
        <dbReference type="Proteomes" id="UP000062519"/>
    </source>
</evidence>
<sequence>MFGEIANAATAIACVVRVGGHASSLSTSTPRNRPCFTFESLPHVKRRHDERSNRRSRSVTSPDSTSRDTRRADAGLPRTLECMQMQMRLDARSPRRARYRRSKPLRE</sequence>
<feature type="region of interest" description="Disordered" evidence="1">
    <location>
        <begin position="21"/>
        <end position="107"/>
    </location>
</feature>
<gene>
    <name evidence="2" type="ORF">WS70_26970</name>
</gene>
<protein>
    <submittedName>
        <fullName evidence="2">Uncharacterized protein</fullName>
    </submittedName>
</protein>
<reference evidence="2 3" key="1">
    <citation type="submission" date="2015-12" db="EMBL/GenBank/DDBJ databases">
        <title>Diversity of Burkholderia near neighbor genomes.</title>
        <authorList>
            <person name="Sahl J."/>
            <person name="Wagner D."/>
            <person name="Keim P."/>
        </authorList>
    </citation>
    <scope>NUCLEOTIDE SEQUENCE [LARGE SCALE GENOMIC DNA]</scope>
    <source>
        <strain evidence="2 3">BDU6</strain>
    </source>
</reference>